<comment type="caution">
    <text evidence="2">The sequence shown here is derived from an EMBL/GenBank/DDBJ whole genome shotgun (WGS) entry which is preliminary data.</text>
</comment>
<dbReference type="Pfam" id="PF04070">
    <property type="entry name" value="DUF378"/>
    <property type="match status" value="1"/>
</dbReference>
<keyword evidence="1" id="KW-1133">Transmembrane helix</keyword>
<proteinExistence type="predicted"/>
<evidence type="ECO:0000256" key="1">
    <source>
        <dbReference type="SAM" id="Phobius"/>
    </source>
</evidence>
<dbReference type="PANTHER" id="PTHR37304">
    <property type="entry name" value="MEMBRANE PROTEIN-RELATED"/>
    <property type="match status" value="1"/>
</dbReference>
<keyword evidence="1" id="KW-0812">Transmembrane</keyword>
<evidence type="ECO:0000313" key="2">
    <source>
        <dbReference type="EMBL" id="PCI78052.1"/>
    </source>
</evidence>
<accession>A0A2A4X5W4</accession>
<name>A0A2A4X5W4_UNCAE</name>
<dbReference type="AlphaFoldDB" id="A0A2A4X5W4"/>
<dbReference type="EMBL" id="NVUK01000009">
    <property type="protein sequence ID" value="PCI78052.1"/>
    <property type="molecule type" value="Genomic_DNA"/>
</dbReference>
<reference evidence="3" key="1">
    <citation type="submission" date="2017-08" db="EMBL/GenBank/DDBJ databases">
        <title>A dynamic microbial community with high functional redundancy inhabits the cold, oxic subseafloor aquifer.</title>
        <authorList>
            <person name="Tully B.J."/>
            <person name="Wheat C.G."/>
            <person name="Glazer B.T."/>
            <person name="Huber J.A."/>
        </authorList>
    </citation>
    <scope>NUCLEOTIDE SEQUENCE [LARGE SCALE GENOMIC DNA]</scope>
</reference>
<keyword evidence="1" id="KW-0472">Membrane</keyword>
<dbReference type="InterPro" id="IPR007211">
    <property type="entry name" value="DUF378"/>
</dbReference>
<organism evidence="2 3">
    <name type="scientific">Aerophobetes bacterium</name>
    <dbReference type="NCBI Taxonomy" id="2030807"/>
    <lineage>
        <taxon>Bacteria</taxon>
        <taxon>Candidatus Aerophobota</taxon>
    </lineage>
</organism>
<dbReference type="PANTHER" id="PTHR37304:SF1">
    <property type="entry name" value="MEMBRANE PROTEIN"/>
    <property type="match status" value="1"/>
</dbReference>
<sequence length="63" mass="7252">MKKFEMVVFFLLCLGGLNWGLIGLFDFNLVNFIVGESWVDRVIYFFIGVAAVKAIFSKKSRKK</sequence>
<feature type="transmembrane region" description="Helical" evidence="1">
    <location>
        <begin position="37"/>
        <end position="56"/>
    </location>
</feature>
<dbReference type="Proteomes" id="UP000218775">
    <property type="component" value="Unassembled WGS sequence"/>
</dbReference>
<feature type="transmembrane region" description="Helical" evidence="1">
    <location>
        <begin position="7"/>
        <end position="25"/>
    </location>
</feature>
<evidence type="ECO:0000313" key="3">
    <source>
        <dbReference type="Proteomes" id="UP000218775"/>
    </source>
</evidence>
<gene>
    <name evidence="2" type="ORF">COB21_01820</name>
</gene>
<protein>
    <submittedName>
        <fullName evidence="2">DUF378 domain-containing protein</fullName>
    </submittedName>
</protein>